<dbReference type="PANTHER" id="PTHR37826:SF2">
    <property type="entry name" value="ZINC-RIBBON DOMAIN-CONTAINING PROTEIN"/>
    <property type="match status" value="1"/>
</dbReference>
<accession>A0A086AUB1</accession>
<protein>
    <submittedName>
        <fullName evidence="3">Antifreeze protein</fullName>
    </submittedName>
</protein>
<name>A0A086AUB1_FLAHY</name>
<reference evidence="3 5" key="1">
    <citation type="submission" date="2014-07" db="EMBL/GenBank/DDBJ databases">
        <title>Genome of Flavobacterium hydatis DSM 2063.</title>
        <authorList>
            <person name="Pipes S.E."/>
            <person name="Stropko S.J."/>
            <person name="Newman J.D."/>
        </authorList>
    </citation>
    <scope>NUCLEOTIDE SEQUENCE [LARGE SCALE GENOMIC DNA]</scope>
    <source>
        <strain evidence="3 5">DSM 2063</strain>
    </source>
</reference>
<dbReference type="SUPFAM" id="SSF117892">
    <property type="entry name" value="Band 7/SPFH domain"/>
    <property type="match status" value="1"/>
</dbReference>
<dbReference type="AlphaFoldDB" id="A0A086AUB1"/>
<dbReference type="Pfam" id="PF14237">
    <property type="entry name" value="GYF_2"/>
    <property type="match status" value="1"/>
</dbReference>
<dbReference type="InterPro" id="IPR036013">
    <property type="entry name" value="Band_7/SPFH_dom_sf"/>
</dbReference>
<proteinExistence type="predicted"/>
<feature type="domain" description="SPFH" evidence="1">
    <location>
        <begin position="26"/>
        <end position="234"/>
    </location>
</feature>
<dbReference type="RefSeq" id="WP_035617419.1">
    <property type="nucleotide sequence ID" value="NZ_JBEWQG010000016.1"/>
</dbReference>
<dbReference type="PANTHER" id="PTHR37826">
    <property type="entry name" value="FLOTILLIN BAND_7_5 DOMAIN PROTEIN"/>
    <property type="match status" value="1"/>
</dbReference>
<evidence type="ECO:0000313" key="5">
    <source>
        <dbReference type="Proteomes" id="UP000028712"/>
    </source>
</evidence>
<dbReference type="Gene3D" id="3.30.479.30">
    <property type="entry name" value="Band 7 domain"/>
    <property type="match status" value="1"/>
</dbReference>
<reference evidence="4 6" key="2">
    <citation type="submission" date="2016-11" db="EMBL/GenBank/DDBJ databases">
        <title>Whole genomes of Flavobacteriaceae.</title>
        <authorList>
            <person name="Stine C."/>
            <person name="Li C."/>
            <person name="Tadesse D."/>
        </authorList>
    </citation>
    <scope>NUCLEOTIDE SEQUENCE [LARGE SCALE GENOMIC DNA]</scope>
    <source>
        <strain evidence="4 6">ATCC 29551</strain>
    </source>
</reference>
<keyword evidence="6" id="KW-1185">Reference proteome</keyword>
<organism evidence="3 5">
    <name type="scientific">Flavobacterium hydatis</name>
    <name type="common">Cytophaga aquatilis</name>
    <dbReference type="NCBI Taxonomy" id="991"/>
    <lineage>
        <taxon>Bacteria</taxon>
        <taxon>Pseudomonadati</taxon>
        <taxon>Bacteroidota</taxon>
        <taxon>Flavobacteriia</taxon>
        <taxon>Flavobacteriales</taxon>
        <taxon>Flavobacteriaceae</taxon>
        <taxon>Flavobacterium</taxon>
    </lineage>
</organism>
<gene>
    <name evidence="4" type="ORF">B0A62_01145</name>
    <name evidence="3" type="ORF">IW20_00510</name>
</gene>
<comment type="caution">
    <text evidence="3">The sequence shown here is derived from an EMBL/GenBank/DDBJ whole genome shotgun (WGS) entry which is preliminary data.</text>
</comment>
<dbReference type="STRING" id="991.IW20_00510"/>
<dbReference type="OrthoDB" id="9764015at2"/>
<evidence type="ECO:0000313" key="6">
    <source>
        <dbReference type="Proteomes" id="UP000198424"/>
    </source>
</evidence>
<dbReference type="eggNOG" id="COG4260">
    <property type="taxonomic scope" value="Bacteria"/>
</dbReference>
<dbReference type="CDD" id="cd03408">
    <property type="entry name" value="SPFH_like_u1"/>
    <property type="match status" value="1"/>
</dbReference>
<evidence type="ECO:0000259" key="2">
    <source>
        <dbReference type="Pfam" id="PF14237"/>
    </source>
</evidence>
<evidence type="ECO:0000259" key="1">
    <source>
        <dbReference type="Pfam" id="PF13421"/>
    </source>
</evidence>
<feature type="domain" description="GYF" evidence="2">
    <location>
        <begin position="314"/>
        <end position="363"/>
    </location>
</feature>
<dbReference type="InterPro" id="IPR025640">
    <property type="entry name" value="GYF_2"/>
</dbReference>
<evidence type="ECO:0000313" key="3">
    <source>
        <dbReference type="EMBL" id="KFF20275.1"/>
    </source>
</evidence>
<dbReference type="Pfam" id="PF13421">
    <property type="entry name" value="Band_7_1"/>
    <property type="match status" value="1"/>
</dbReference>
<dbReference type="Proteomes" id="UP000198424">
    <property type="component" value="Unassembled WGS sequence"/>
</dbReference>
<dbReference type="EMBL" id="MUGY01000001">
    <property type="protein sequence ID" value="OXA98434.1"/>
    <property type="molecule type" value="Genomic_DNA"/>
</dbReference>
<evidence type="ECO:0000313" key="4">
    <source>
        <dbReference type="EMBL" id="OXA98434.1"/>
    </source>
</evidence>
<dbReference type="Proteomes" id="UP000028712">
    <property type="component" value="Unassembled WGS sequence"/>
</dbReference>
<dbReference type="EMBL" id="JPRM01000001">
    <property type="protein sequence ID" value="KFF20275.1"/>
    <property type="molecule type" value="Genomic_DNA"/>
</dbReference>
<dbReference type="InterPro" id="IPR033880">
    <property type="entry name" value="SPFH_YdjI"/>
</dbReference>
<sequence>MGIFDRLKNEFLDIIEFIDNSNNTLVYRFERFQNEIKNNSKLIVREGQQAIFMNEGKIADIFNAGTYNLNTQNLPILSTLKGWKYDFNSPFKAEVYFINTRNFIDQKWGTKNPLILNDDRFGMLEIRAFGTYTFKIVDAQKFIKEIVGTDGHFTTEEINEQLKSIIVSRFTDAIGEANLPIESYVGNTNELSATIFAIMKDDFAAYGIELSKFLLENTSMPEEIKKEIFELSRLNKIDMKKFTQYKTAQSIEKAAENPSGIAGTAFSFGTGMNMARQMMQAFEEPFQTTSFSSFSSHQVPPQAPPPLPTTGVTYFVAINNAQAGPFDESQLSLLIEKGQLVADTLVWNQGMTGWQKASSVPGLQNLFTQMPPPLPNI</sequence>